<comment type="caution">
    <text evidence="1">The sequence shown here is derived from an EMBL/GenBank/DDBJ whole genome shotgun (WGS) entry which is preliminary data.</text>
</comment>
<dbReference type="InterPro" id="IPR052896">
    <property type="entry name" value="GGT-like_enzyme"/>
</dbReference>
<dbReference type="Gene3D" id="3.60.20.40">
    <property type="match status" value="1"/>
</dbReference>
<name>A0A3E0LYX0_MICAE</name>
<evidence type="ECO:0000313" key="1">
    <source>
        <dbReference type="EMBL" id="REJ52685.1"/>
    </source>
</evidence>
<dbReference type="Pfam" id="PF01019">
    <property type="entry name" value="G_glu_transpept"/>
    <property type="match status" value="1"/>
</dbReference>
<organism evidence="1 2">
    <name type="scientific">Microcystis aeruginosa DA14</name>
    <dbReference type="NCBI Taxonomy" id="1987506"/>
    <lineage>
        <taxon>Bacteria</taxon>
        <taxon>Bacillati</taxon>
        <taxon>Cyanobacteriota</taxon>
        <taxon>Cyanophyceae</taxon>
        <taxon>Oscillatoriophycideae</taxon>
        <taxon>Chroococcales</taxon>
        <taxon>Microcystaceae</taxon>
        <taxon>Microcystis</taxon>
    </lineage>
</organism>
<dbReference type="SUPFAM" id="SSF56235">
    <property type="entry name" value="N-terminal nucleophile aminohydrolases (Ntn hydrolases)"/>
    <property type="match status" value="1"/>
</dbReference>
<reference evidence="1 2" key="1">
    <citation type="submission" date="2017-08" db="EMBL/GenBank/DDBJ databases">
        <title>Functional genomic and metabolic studies of the symbiotic interactions of six Microcystis-dominated communities.</title>
        <authorList>
            <person name="Li Q."/>
            <person name="Lin F."/>
        </authorList>
    </citation>
    <scope>NUCLEOTIDE SEQUENCE [LARGE SCALE GENOMIC DNA]</scope>
    <source>
        <strain evidence="1">DA14</strain>
    </source>
</reference>
<evidence type="ECO:0000313" key="2">
    <source>
        <dbReference type="Proteomes" id="UP000256301"/>
    </source>
</evidence>
<dbReference type="EMBL" id="QQWE01000010">
    <property type="protein sequence ID" value="REJ52685.1"/>
    <property type="molecule type" value="Genomic_DNA"/>
</dbReference>
<accession>A0A3E0LYX0</accession>
<dbReference type="PANTHER" id="PTHR43881:SF1">
    <property type="entry name" value="GAMMA-GLUTAMYLTRANSPEPTIDASE (AFU_ORTHOLOGUE AFUA_4G13580)"/>
    <property type="match status" value="1"/>
</dbReference>
<dbReference type="InterPro" id="IPR029055">
    <property type="entry name" value="Ntn_hydrolases_N"/>
</dbReference>
<proteinExistence type="predicted"/>
<gene>
    <name evidence="1" type="ORF">DWQ56_23415</name>
</gene>
<sequence length="108" mass="12062">MRNSRLIHLFAPLILPKTPEGNRLSGHKRSRFSGIVKFQSNFDGFAIGILVPQTGIALHNRASGFTLEFGHPNPIIPAKRPFNLIIPSFLPWDNGTFDGRTYAPQVPR</sequence>
<dbReference type="GO" id="GO:0016740">
    <property type="term" value="F:transferase activity"/>
    <property type="evidence" value="ECO:0007669"/>
    <property type="project" value="UniProtKB-KW"/>
</dbReference>
<dbReference type="Proteomes" id="UP000256301">
    <property type="component" value="Unassembled WGS sequence"/>
</dbReference>
<protein>
    <submittedName>
        <fullName evidence="1">Gamma-glutamyltransferase</fullName>
    </submittedName>
</protein>
<dbReference type="InterPro" id="IPR043137">
    <property type="entry name" value="GGT_ssub_C"/>
</dbReference>
<dbReference type="PANTHER" id="PTHR43881">
    <property type="entry name" value="GAMMA-GLUTAMYLTRANSPEPTIDASE (AFU_ORTHOLOGUE AFUA_4G13580)"/>
    <property type="match status" value="1"/>
</dbReference>
<keyword evidence="1" id="KW-0808">Transferase</keyword>
<dbReference type="AlphaFoldDB" id="A0A3E0LYX0"/>